<dbReference type="OrthoDB" id="10249045at2759"/>
<dbReference type="EMBL" id="KN832975">
    <property type="protein sequence ID" value="KIM89261.1"/>
    <property type="molecule type" value="Genomic_DNA"/>
</dbReference>
<feature type="region of interest" description="Disordered" evidence="1">
    <location>
        <begin position="148"/>
        <end position="173"/>
    </location>
</feature>
<dbReference type="InParanoid" id="A0A0C3GF36"/>
<feature type="compositionally biased region" description="Basic and acidic residues" evidence="1">
    <location>
        <begin position="893"/>
        <end position="912"/>
    </location>
</feature>
<reference evidence="3" key="2">
    <citation type="submission" date="2015-01" db="EMBL/GenBank/DDBJ databases">
        <title>Evolutionary Origins and Diversification of the Mycorrhizal Mutualists.</title>
        <authorList>
            <consortium name="DOE Joint Genome Institute"/>
            <consortium name="Mycorrhizal Genomics Consortium"/>
            <person name="Kohler A."/>
            <person name="Kuo A."/>
            <person name="Nagy L.G."/>
            <person name="Floudas D."/>
            <person name="Copeland A."/>
            <person name="Barry K.W."/>
            <person name="Cichocki N."/>
            <person name="Veneault-Fourrey C."/>
            <person name="LaButti K."/>
            <person name="Lindquist E.A."/>
            <person name="Lipzen A."/>
            <person name="Lundell T."/>
            <person name="Morin E."/>
            <person name="Murat C."/>
            <person name="Riley R."/>
            <person name="Ohm R."/>
            <person name="Sun H."/>
            <person name="Tunlid A."/>
            <person name="Henrissat B."/>
            <person name="Grigoriev I.V."/>
            <person name="Hibbett D.S."/>
            <person name="Martin F."/>
        </authorList>
    </citation>
    <scope>NUCLEOTIDE SEQUENCE [LARGE SCALE GENOMIC DNA]</scope>
    <source>
        <strain evidence="3">F 1598</strain>
    </source>
</reference>
<evidence type="ECO:0000313" key="2">
    <source>
        <dbReference type="EMBL" id="KIM89261.1"/>
    </source>
</evidence>
<name>A0A0C3GF36_PILCF</name>
<dbReference type="HOGENOM" id="CLU_003477_2_0_1"/>
<dbReference type="Pfam" id="PF08634">
    <property type="entry name" value="Pet127"/>
    <property type="match status" value="1"/>
</dbReference>
<dbReference type="GO" id="GO:0000964">
    <property type="term" value="P:mitochondrial RNA 5'-end processing"/>
    <property type="evidence" value="ECO:0007669"/>
    <property type="project" value="TreeGrafter"/>
</dbReference>
<gene>
    <name evidence="2" type="ORF">PILCRDRAFT_218764</name>
</gene>
<dbReference type="AlphaFoldDB" id="A0A0C3GF36"/>
<keyword evidence="3" id="KW-1185">Reference proteome</keyword>
<feature type="region of interest" description="Disordered" evidence="1">
    <location>
        <begin position="935"/>
        <end position="968"/>
    </location>
</feature>
<organism evidence="2 3">
    <name type="scientific">Piloderma croceum (strain F 1598)</name>
    <dbReference type="NCBI Taxonomy" id="765440"/>
    <lineage>
        <taxon>Eukaryota</taxon>
        <taxon>Fungi</taxon>
        <taxon>Dikarya</taxon>
        <taxon>Basidiomycota</taxon>
        <taxon>Agaricomycotina</taxon>
        <taxon>Agaricomycetes</taxon>
        <taxon>Agaricomycetidae</taxon>
        <taxon>Atheliales</taxon>
        <taxon>Atheliaceae</taxon>
        <taxon>Piloderma</taxon>
    </lineage>
</organism>
<dbReference type="STRING" id="765440.A0A0C3GF36"/>
<feature type="compositionally biased region" description="Basic and acidic residues" evidence="1">
    <location>
        <begin position="947"/>
        <end position="968"/>
    </location>
</feature>
<feature type="compositionally biased region" description="Polar residues" evidence="1">
    <location>
        <begin position="937"/>
        <end position="946"/>
    </location>
</feature>
<accession>A0A0C3GF36</accession>
<feature type="compositionally biased region" description="Basic residues" evidence="1">
    <location>
        <begin position="158"/>
        <end position="173"/>
    </location>
</feature>
<protein>
    <recommendedName>
        <fullName evidence="4">Pet127-domain-containing protein</fullName>
    </recommendedName>
</protein>
<dbReference type="PANTHER" id="PTHR31014:SF0">
    <property type="entry name" value="MITOCHONDRIAL TRANSLATION SYSTEM COMPONENT PET127-RELATED"/>
    <property type="match status" value="1"/>
</dbReference>
<sequence>MSMNLIHYAKPRLLLSCPYPAGKIISFAAAKPWQNRPRTFTALAESDSAPGAELIVATQAIPPSVHSDSRLVTKKNHGRVAIALHVSKNIQSFPLARPQKLSDKLRLRRATEKKKNKTKEHAEISSAISAAEDAISRNHASQEDIINSLHGAIVSDKKSKRGKKRAHEKKKKPANVDISALFKTFTASKAPEHRRIKLNEEGWKADEWQSHGWGKDALVPLTSELGHVPKMPRVRLSQGSPLPYTRRIEGLLQHTEQAALEDLAPPCEQKPVAKLAHGLDRVLFNPGVHWLQDPRSGVYNFTTWLESIPNVRDFAFDRVTGFIKSSSDEDLWTLAKQERRRYTGSTSSLTGMLNHIYFLLSGFREVDTSSLSRHFQYESKSFTAGQRSPVSVKINYRDGIYAFDSDSSDLADMNVLMWMGTMLEKFLTMPRDEFKRYLLDAPELTEEEIDTRREAYRYSKSEQFVMRSQLDGIDSRLPGTGVFDIKTRAAVPIRQDLMNYAENSGYLIKTLQGPVESFEKEYYDLIRSAFLKYSFQVRIGNMDGVIVAYHNTARLFGFQYIPLDEMDTCLFGSKSRGDRVFQKCVGLLEQVADEIIGVFPEQSIQCTFETNEKSGSHVWVEPSEWDAEKGPCPIVQLDVNVTNYLNETEVGGSRAVSAIELPWVVHWSISRSSLSDENIRYNLSEAKNRQFQVWSLPTGVGYEQMEKHWQTLKIRSTSKSEYKSGHFRHPSKNVERLRALARSGREETHRLSTENAGKSKVVWGVPEDVENSDMEVQEYMEEDTVAISTDDSPPAVIVENPAGSELEQALEGIELGSTVHETDMWSDDIETVLDDVVGSQDEHLGLDAGATIGPHLEAAEGGISGESPAVAPELPDINASDVAPRPSTSLAQSREDIRSELSDEPPTEEHGVSEIAGNSTVATILTPNSVLEAPPIISNQASQTRHSISESEDRAPEEGIEKDNVAAP</sequence>
<feature type="region of interest" description="Disordered" evidence="1">
    <location>
        <begin position="858"/>
        <end position="920"/>
    </location>
</feature>
<dbReference type="Proteomes" id="UP000054166">
    <property type="component" value="Unassembled WGS sequence"/>
</dbReference>
<evidence type="ECO:0000313" key="3">
    <source>
        <dbReference type="Proteomes" id="UP000054166"/>
    </source>
</evidence>
<evidence type="ECO:0008006" key="4">
    <source>
        <dbReference type="Google" id="ProtNLM"/>
    </source>
</evidence>
<reference evidence="2 3" key="1">
    <citation type="submission" date="2014-04" db="EMBL/GenBank/DDBJ databases">
        <authorList>
            <consortium name="DOE Joint Genome Institute"/>
            <person name="Kuo A."/>
            <person name="Tarkka M."/>
            <person name="Buscot F."/>
            <person name="Kohler A."/>
            <person name="Nagy L.G."/>
            <person name="Floudas D."/>
            <person name="Copeland A."/>
            <person name="Barry K.W."/>
            <person name="Cichocki N."/>
            <person name="Veneault-Fourrey C."/>
            <person name="LaButti K."/>
            <person name="Lindquist E.A."/>
            <person name="Lipzen A."/>
            <person name="Lundell T."/>
            <person name="Morin E."/>
            <person name="Murat C."/>
            <person name="Sun H."/>
            <person name="Tunlid A."/>
            <person name="Henrissat B."/>
            <person name="Grigoriev I.V."/>
            <person name="Hibbett D.S."/>
            <person name="Martin F."/>
            <person name="Nordberg H.P."/>
            <person name="Cantor M.N."/>
            <person name="Hua S.X."/>
        </authorList>
    </citation>
    <scope>NUCLEOTIDE SEQUENCE [LARGE SCALE GENOMIC DNA]</scope>
    <source>
        <strain evidence="2 3">F 1598</strain>
    </source>
</reference>
<dbReference type="GO" id="GO:0005740">
    <property type="term" value="C:mitochondrial envelope"/>
    <property type="evidence" value="ECO:0007669"/>
    <property type="project" value="TreeGrafter"/>
</dbReference>
<dbReference type="InterPro" id="IPR013943">
    <property type="entry name" value="Pet127"/>
</dbReference>
<proteinExistence type="predicted"/>
<evidence type="ECO:0000256" key="1">
    <source>
        <dbReference type="SAM" id="MobiDB-lite"/>
    </source>
</evidence>
<dbReference type="PANTHER" id="PTHR31014">
    <property type="entry name" value="MITOCHONDRIAL TRANSLATION SYSTEM COMPONENT PET127-RELATED"/>
    <property type="match status" value="1"/>
</dbReference>